<comment type="caution">
    <text evidence="3">The sequence shown here is derived from an EMBL/GenBank/DDBJ whole genome shotgun (WGS) entry which is preliminary data.</text>
</comment>
<dbReference type="EMBL" id="ADAQ01000012">
    <property type="protein sequence ID" value="EEY71847.1"/>
    <property type="molecule type" value="Genomic_DNA"/>
</dbReference>
<dbReference type="AlphaFoldDB" id="D0I8T2"/>
<evidence type="ECO:0000256" key="1">
    <source>
        <dbReference type="SAM" id="MobiDB-lite"/>
    </source>
</evidence>
<evidence type="ECO:0000259" key="2">
    <source>
        <dbReference type="Pfam" id="PF00188"/>
    </source>
</evidence>
<evidence type="ECO:0000313" key="4">
    <source>
        <dbReference type="Proteomes" id="UP000003604"/>
    </source>
</evidence>
<organism evidence="3 4">
    <name type="scientific">Grimontia hollisae CIP 101886</name>
    <dbReference type="NCBI Taxonomy" id="675812"/>
    <lineage>
        <taxon>Bacteria</taxon>
        <taxon>Pseudomonadati</taxon>
        <taxon>Pseudomonadota</taxon>
        <taxon>Gammaproteobacteria</taxon>
        <taxon>Vibrionales</taxon>
        <taxon>Vibrionaceae</taxon>
        <taxon>Grimontia</taxon>
    </lineage>
</organism>
<dbReference type="Proteomes" id="UP000003604">
    <property type="component" value="Unassembled WGS sequence"/>
</dbReference>
<gene>
    <name evidence="3" type="ORF">VHA_002269</name>
</gene>
<accession>D0I8T2</accession>
<dbReference type="Pfam" id="PF00188">
    <property type="entry name" value="CAP"/>
    <property type="match status" value="1"/>
</dbReference>
<keyword evidence="4" id="KW-1185">Reference proteome</keyword>
<dbReference type="InterPro" id="IPR014044">
    <property type="entry name" value="CAP_dom"/>
</dbReference>
<dbReference type="InterPro" id="IPR035940">
    <property type="entry name" value="CAP_sf"/>
</dbReference>
<dbReference type="Gene3D" id="3.40.33.10">
    <property type="entry name" value="CAP"/>
    <property type="match status" value="1"/>
</dbReference>
<proteinExistence type="predicted"/>
<feature type="region of interest" description="Disordered" evidence="1">
    <location>
        <begin position="63"/>
        <end position="94"/>
    </location>
</feature>
<dbReference type="CDD" id="cd05379">
    <property type="entry name" value="CAP_bacterial"/>
    <property type="match status" value="1"/>
</dbReference>
<feature type="domain" description="SCP" evidence="2">
    <location>
        <begin position="108"/>
        <end position="235"/>
    </location>
</feature>
<evidence type="ECO:0000313" key="3">
    <source>
        <dbReference type="EMBL" id="EEY71847.1"/>
    </source>
</evidence>
<dbReference type="PANTHER" id="PTHR31157:SF1">
    <property type="entry name" value="SCP DOMAIN-CONTAINING PROTEIN"/>
    <property type="match status" value="1"/>
</dbReference>
<feature type="compositionally biased region" description="Polar residues" evidence="1">
    <location>
        <begin position="74"/>
        <end position="86"/>
    </location>
</feature>
<dbReference type="SUPFAM" id="SSF55797">
    <property type="entry name" value="PR-1-like"/>
    <property type="match status" value="1"/>
</dbReference>
<name>D0I8T2_GRIHO</name>
<dbReference type="eggNOG" id="COG2340">
    <property type="taxonomic scope" value="Bacteria"/>
</dbReference>
<reference evidence="3 4" key="1">
    <citation type="submission" date="2009-10" db="EMBL/GenBank/DDBJ databases">
        <authorList>
            <consortium name="Los Alamos National Laboratory (LANL)"/>
            <consortium name="National Microbial Pathogen Data Resource (NMPDR)"/>
            <person name="Saunders E.H."/>
            <person name="Munk A.C."/>
            <person name="Tapia R."/>
            <person name="Green L."/>
            <person name="Rogers Y."/>
            <person name="Detter J.C."/>
            <person name="Bruce D."/>
            <person name="Brettin T.S."/>
            <person name="Colwell R.R."/>
            <person name="Huq A."/>
            <person name="Grim C.J."/>
            <person name="Hasan N.A."/>
            <person name="Bartels D."/>
            <person name="Vonstein V."/>
        </authorList>
    </citation>
    <scope>NUCLEOTIDE SEQUENCE [LARGE SCALE GENOMIC DNA]</scope>
    <source>
        <strain evidence="3 4">CIP 101886</strain>
    </source>
</reference>
<dbReference type="PANTHER" id="PTHR31157">
    <property type="entry name" value="SCP DOMAIN-CONTAINING PROTEIN"/>
    <property type="match status" value="1"/>
</dbReference>
<sequence length="241" mass="25890">MGDLSLASSLFKTINNSPTIFRLIMMKSTYPILCYAFILVGCGDESSESSAITSDGNGVVLAIGSNGERPGSENAISDNGSATGGSEDTKGLKPVELNPETSFAEQMLNAVNMERAKPQNCGGVPMPPVPSLTWDYNLEAAAFRHSSDMANNNFFSHTGSDNSSASQRIADTGYRFYAMAENIAAGYVDINAVMNVWMNSQGHCENIMSPYITQMGAALVKNADATYRTYWTQAFAAPRNQ</sequence>
<protein>
    <recommendedName>
        <fullName evidence="2">SCP domain-containing protein</fullName>
    </recommendedName>
</protein>